<reference evidence="8" key="1">
    <citation type="submission" date="2019-10" db="EMBL/GenBank/DDBJ databases">
        <title>Draft genome sequence of Panacibacter sp. KCS-6.</title>
        <authorList>
            <person name="Yim K.J."/>
        </authorList>
    </citation>
    <scope>NUCLEOTIDE SEQUENCE</scope>
    <source>
        <strain evidence="8">KCS-6</strain>
    </source>
</reference>
<gene>
    <name evidence="8" type="ORF">GD597_00975</name>
</gene>
<dbReference type="Pfam" id="PF01189">
    <property type="entry name" value="Methyltr_RsmB-F"/>
    <property type="match status" value="1"/>
</dbReference>
<dbReference type="EMBL" id="WHPF01000001">
    <property type="protein sequence ID" value="NNV54010.1"/>
    <property type="molecule type" value="Genomic_DNA"/>
</dbReference>
<dbReference type="PRINTS" id="PR02008">
    <property type="entry name" value="RCMTFAMILY"/>
</dbReference>
<evidence type="ECO:0000313" key="8">
    <source>
        <dbReference type="EMBL" id="NNV54010.1"/>
    </source>
</evidence>
<evidence type="ECO:0000256" key="6">
    <source>
        <dbReference type="PROSITE-ProRule" id="PRU01023"/>
    </source>
</evidence>
<name>A0A8J8FA73_9BACT</name>
<evidence type="ECO:0000259" key="7">
    <source>
        <dbReference type="PROSITE" id="PS51686"/>
    </source>
</evidence>
<keyword evidence="1" id="KW-0963">Cytoplasm</keyword>
<dbReference type="InterPro" id="IPR001678">
    <property type="entry name" value="MeTrfase_RsmB-F_NOP2_dom"/>
</dbReference>
<keyword evidence="2 6" id="KW-0489">Methyltransferase</keyword>
<dbReference type="Pfam" id="PF17125">
    <property type="entry name" value="Methyltr_RsmF_N"/>
    <property type="match status" value="1"/>
</dbReference>
<comment type="caution">
    <text evidence="8">The sequence shown here is derived from an EMBL/GenBank/DDBJ whole genome shotgun (WGS) entry which is preliminary data.</text>
</comment>
<comment type="similarity">
    <text evidence="6">Belongs to the class I-like SAM-binding methyltransferase superfamily. RsmB/NOP family.</text>
</comment>
<protein>
    <submittedName>
        <fullName evidence="8">RNA methyltransferase</fullName>
    </submittedName>
</protein>
<dbReference type="InterPro" id="IPR031341">
    <property type="entry name" value="Methyltr_RsmF_N"/>
</dbReference>
<accession>A0A8J8FA73</accession>
<keyword evidence="5 6" id="KW-0694">RNA-binding</keyword>
<dbReference type="InterPro" id="IPR029063">
    <property type="entry name" value="SAM-dependent_MTases_sf"/>
</dbReference>
<dbReference type="InterPro" id="IPR027391">
    <property type="entry name" value="Nol1_Nop2_Fmu_2"/>
</dbReference>
<dbReference type="PANTHER" id="PTHR22807:SF30">
    <property type="entry name" value="28S RRNA (CYTOSINE(4447)-C(5))-METHYLTRANSFERASE-RELATED"/>
    <property type="match status" value="1"/>
</dbReference>
<dbReference type="SUPFAM" id="SSF53335">
    <property type="entry name" value="S-adenosyl-L-methionine-dependent methyltransferases"/>
    <property type="match status" value="1"/>
</dbReference>
<dbReference type="RefSeq" id="WP_171605928.1">
    <property type="nucleotide sequence ID" value="NZ_WHPF01000001.1"/>
</dbReference>
<feature type="domain" description="SAM-dependent MTase RsmB/NOP-type" evidence="7">
    <location>
        <begin position="10"/>
        <end position="301"/>
    </location>
</feature>
<dbReference type="Gene3D" id="3.30.70.1170">
    <property type="entry name" value="Sun protein, domain 3"/>
    <property type="match status" value="1"/>
</dbReference>
<dbReference type="Pfam" id="PF13636">
    <property type="entry name" value="Methyltranf_PUA"/>
    <property type="match status" value="1"/>
</dbReference>
<dbReference type="GO" id="GO:0008173">
    <property type="term" value="F:RNA methyltransferase activity"/>
    <property type="evidence" value="ECO:0007669"/>
    <property type="project" value="InterPro"/>
</dbReference>
<keyword evidence="4 6" id="KW-0949">S-adenosyl-L-methionine</keyword>
<dbReference type="Gene3D" id="2.30.130.60">
    <property type="match status" value="1"/>
</dbReference>
<feature type="binding site" evidence="6">
    <location>
        <position position="138"/>
    </location>
    <ligand>
        <name>S-adenosyl-L-methionine</name>
        <dbReference type="ChEBI" id="CHEBI:59789"/>
    </ligand>
</feature>
<dbReference type="Proteomes" id="UP000598971">
    <property type="component" value="Unassembled WGS sequence"/>
</dbReference>
<feature type="binding site" evidence="6">
    <location>
        <position position="165"/>
    </location>
    <ligand>
        <name>S-adenosyl-L-methionine</name>
        <dbReference type="ChEBI" id="CHEBI:59789"/>
    </ligand>
</feature>
<dbReference type="PANTHER" id="PTHR22807">
    <property type="entry name" value="NOP2 YEAST -RELATED NOL1/NOP2/FMU SUN DOMAIN-CONTAINING"/>
    <property type="match status" value="1"/>
</dbReference>
<evidence type="ECO:0000256" key="5">
    <source>
        <dbReference type="ARBA" id="ARBA00022884"/>
    </source>
</evidence>
<feature type="active site" description="Nucleophile" evidence="6">
    <location>
        <position position="235"/>
    </location>
</feature>
<dbReference type="PROSITE" id="PS51686">
    <property type="entry name" value="SAM_MT_RSMB_NOP"/>
    <property type="match status" value="1"/>
</dbReference>
<evidence type="ECO:0000256" key="2">
    <source>
        <dbReference type="ARBA" id="ARBA00022603"/>
    </source>
</evidence>
<organism evidence="8 9">
    <name type="scientific">Limnovirga soli</name>
    <dbReference type="NCBI Taxonomy" id="2656915"/>
    <lineage>
        <taxon>Bacteria</taxon>
        <taxon>Pseudomonadati</taxon>
        <taxon>Bacteroidota</taxon>
        <taxon>Chitinophagia</taxon>
        <taxon>Chitinophagales</taxon>
        <taxon>Chitinophagaceae</taxon>
        <taxon>Limnovirga</taxon>
    </lineage>
</organism>
<feature type="binding site" evidence="6">
    <location>
        <begin position="115"/>
        <end position="121"/>
    </location>
    <ligand>
        <name>S-adenosyl-L-methionine</name>
        <dbReference type="ChEBI" id="CHEBI:59789"/>
    </ligand>
</feature>
<dbReference type="InterPro" id="IPR049560">
    <property type="entry name" value="MeTrfase_RsmB-F_NOP2_cat"/>
</dbReference>
<evidence type="ECO:0000313" key="9">
    <source>
        <dbReference type="Proteomes" id="UP000598971"/>
    </source>
</evidence>
<evidence type="ECO:0000256" key="1">
    <source>
        <dbReference type="ARBA" id="ARBA00022490"/>
    </source>
</evidence>
<evidence type="ECO:0000256" key="3">
    <source>
        <dbReference type="ARBA" id="ARBA00022679"/>
    </source>
</evidence>
<sequence>MAYPLPPALLQSLEQVTGFNKTTFEAVHASTAQVTSIRLNTNKPITSTQSVLPNTEMVPWCTNGRYLSERPFFTFDPLLHGGAYYVQEASSMFLWHILETTIGEKTNGLKVLDLCAAPGGKSTLLASYFNDGLVVANEVIKSRAAILTENVTKWGSGNVVVTNNDPLHFARITEYFDVLVIDAPCSGSGLFRKDNNAITEWSEVNVAHCSARQQRIFTDIYSSVKRGGIIIYSTCSYSQQEDEDILDWIMQNHAVSSCQIPIQAAWGIIETKSNNSGAFGYRFYPDKIKGEGFFIACFVKEDGDIQPDADYGLPAISKTENALAAPWVHAHEALFLFKQKEEIIAIAAKWNNAIAYLQKHLYIKKAGVTIGTIKGKDLVPAHDLALSNWLAPSIPIVQLDITAALQFLRKKEIPLPDGIKGWAVIDYLGVKLGWVKVLHNRVNNYYPTEWRILKE</sequence>
<feature type="binding site" evidence="6">
    <location>
        <position position="182"/>
    </location>
    <ligand>
        <name>S-adenosyl-L-methionine</name>
        <dbReference type="ChEBI" id="CHEBI:59789"/>
    </ligand>
</feature>
<keyword evidence="3 6" id="KW-0808">Transferase</keyword>
<dbReference type="InterPro" id="IPR023267">
    <property type="entry name" value="RCMT"/>
</dbReference>
<dbReference type="GO" id="GO:0003723">
    <property type="term" value="F:RNA binding"/>
    <property type="evidence" value="ECO:0007669"/>
    <property type="project" value="UniProtKB-UniRule"/>
</dbReference>
<keyword evidence="9" id="KW-1185">Reference proteome</keyword>
<dbReference type="AlphaFoldDB" id="A0A8J8FA73"/>
<dbReference type="Gene3D" id="3.40.50.150">
    <property type="entry name" value="Vaccinia Virus protein VP39"/>
    <property type="match status" value="1"/>
</dbReference>
<dbReference type="CDD" id="cd02440">
    <property type="entry name" value="AdoMet_MTases"/>
    <property type="match status" value="1"/>
</dbReference>
<dbReference type="GO" id="GO:0001510">
    <property type="term" value="P:RNA methylation"/>
    <property type="evidence" value="ECO:0007669"/>
    <property type="project" value="InterPro"/>
</dbReference>
<evidence type="ECO:0000256" key="4">
    <source>
        <dbReference type="ARBA" id="ARBA00022691"/>
    </source>
</evidence>
<proteinExistence type="inferred from homology"/>